<gene>
    <name evidence="10" type="primary">KIN2_2</name>
    <name evidence="10" type="ORF">IWW36_003096</name>
</gene>
<feature type="region of interest" description="Disordered" evidence="8">
    <location>
        <begin position="785"/>
        <end position="804"/>
    </location>
</feature>
<keyword evidence="2" id="KW-0723">Serine/threonine-protein kinase</keyword>
<evidence type="ECO:0000256" key="1">
    <source>
        <dbReference type="ARBA" id="ARBA00010791"/>
    </source>
</evidence>
<keyword evidence="3 10" id="KW-0808">Transferase</keyword>
<evidence type="ECO:0000256" key="6">
    <source>
        <dbReference type="ARBA" id="ARBA00022840"/>
    </source>
</evidence>
<feature type="binding site" evidence="7">
    <location>
        <position position="295"/>
    </location>
    <ligand>
        <name>ATP</name>
        <dbReference type="ChEBI" id="CHEBI:30616"/>
    </ligand>
</feature>
<name>A0A9W8M0D9_9FUNG</name>
<dbReference type="Proteomes" id="UP001139887">
    <property type="component" value="Unassembled WGS sequence"/>
</dbReference>
<dbReference type="FunFam" id="1.10.510.10:FF:000571">
    <property type="entry name" value="Maternal embryonic leucine zipper kinase"/>
    <property type="match status" value="1"/>
</dbReference>
<evidence type="ECO:0000256" key="7">
    <source>
        <dbReference type="PROSITE-ProRule" id="PRU10141"/>
    </source>
</evidence>
<dbReference type="PANTHER" id="PTHR24346:SF82">
    <property type="entry name" value="KP78A-RELATED"/>
    <property type="match status" value="1"/>
</dbReference>
<evidence type="ECO:0000256" key="2">
    <source>
        <dbReference type="ARBA" id="ARBA00022527"/>
    </source>
</evidence>
<keyword evidence="5 10" id="KW-0418">Kinase</keyword>
<feature type="region of interest" description="Disordered" evidence="8">
    <location>
        <begin position="653"/>
        <end position="675"/>
    </location>
</feature>
<evidence type="ECO:0000259" key="9">
    <source>
        <dbReference type="PROSITE" id="PS50011"/>
    </source>
</evidence>
<evidence type="ECO:0000313" key="11">
    <source>
        <dbReference type="Proteomes" id="UP001139887"/>
    </source>
</evidence>
<dbReference type="InterPro" id="IPR017441">
    <property type="entry name" value="Protein_kinase_ATP_BS"/>
</dbReference>
<organism evidence="10 11">
    <name type="scientific">Coemansia brasiliensis</name>
    <dbReference type="NCBI Taxonomy" id="2650707"/>
    <lineage>
        <taxon>Eukaryota</taxon>
        <taxon>Fungi</taxon>
        <taxon>Fungi incertae sedis</taxon>
        <taxon>Zoopagomycota</taxon>
        <taxon>Kickxellomycotina</taxon>
        <taxon>Kickxellomycetes</taxon>
        <taxon>Kickxellales</taxon>
        <taxon>Kickxellaceae</taxon>
        <taxon>Coemansia</taxon>
    </lineage>
</organism>
<dbReference type="EMBL" id="JANBUW010000135">
    <property type="protein sequence ID" value="KAJ2848768.1"/>
    <property type="molecule type" value="Genomic_DNA"/>
</dbReference>
<dbReference type="GO" id="GO:0035556">
    <property type="term" value="P:intracellular signal transduction"/>
    <property type="evidence" value="ECO:0007669"/>
    <property type="project" value="TreeGrafter"/>
</dbReference>
<protein>
    <submittedName>
        <fullName evidence="10">Serine/threonine-protein kinase</fullName>
        <ecNumber evidence="10">2.7.11.1</ecNumber>
    </submittedName>
</protein>
<keyword evidence="4 7" id="KW-0547">Nucleotide-binding</keyword>
<dbReference type="Gene3D" id="1.10.510.10">
    <property type="entry name" value="Transferase(Phosphotransferase) domain 1"/>
    <property type="match status" value="1"/>
</dbReference>
<proteinExistence type="inferred from homology"/>
<keyword evidence="6 7" id="KW-0067">ATP-binding</keyword>
<dbReference type="GO" id="GO:0004674">
    <property type="term" value="F:protein serine/threonine kinase activity"/>
    <property type="evidence" value="ECO:0007669"/>
    <property type="project" value="UniProtKB-KW"/>
</dbReference>
<evidence type="ECO:0000256" key="8">
    <source>
        <dbReference type="SAM" id="MobiDB-lite"/>
    </source>
</evidence>
<feature type="compositionally biased region" description="Low complexity" evidence="8">
    <location>
        <begin position="654"/>
        <end position="675"/>
    </location>
</feature>
<comment type="caution">
    <text evidence="10">The sequence shown here is derived from an EMBL/GenBank/DDBJ whole genome shotgun (WGS) entry which is preliminary data.</text>
</comment>
<dbReference type="PROSITE" id="PS50011">
    <property type="entry name" value="PROTEIN_KINASE_DOM"/>
    <property type="match status" value="1"/>
</dbReference>
<evidence type="ECO:0000313" key="10">
    <source>
        <dbReference type="EMBL" id="KAJ2848768.1"/>
    </source>
</evidence>
<dbReference type="PROSITE" id="PS00107">
    <property type="entry name" value="PROTEIN_KINASE_ATP"/>
    <property type="match status" value="1"/>
</dbReference>
<keyword evidence="11" id="KW-1185">Reference proteome</keyword>
<dbReference type="AlphaFoldDB" id="A0A9W8M0D9"/>
<dbReference type="SMART" id="SM00220">
    <property type="entry name" value="S_TKc"/>
    <property type="match status" value="1"/>
</dbReference>
<evidence type="ECO:0000256" key="4">
    <source>
        <dbReference type="ARBA" id="ARBA00022741"/>
    </source>
</evidence>
<evidence type="ECO:0000256" key="3">
    <source>
        <dbReference type="ARBA" id="ARBA00022679"/>
    </source>
</evidence>
<dbReference type="OrthoDB" id="942095at2759"/>
<dbReference type="PROSITE" id="PS00108">
    <property type="entry name" value="PROTEIN_KINASE_ST"/>
    <property type="match status" value="1"/>
</dbReference>
<comment type="similarity">
    <text evidence="1">Belongs to the protein kinase superfamily. CAMK Ser/Thr protein kinase family. NIM1 subfamily.</text>
</comment>
<dbReference type="SUPFAM" id="SSF56112">
    <property type="entry name" value="Protein kinase-like (PK-like)"/>
    <property type="match status" value="1"/>
</dbReference>
<accession>A0A9W8M0D9</accession>
<reference evidence="10" key="1">
    <citation type="submission" date="2022-07" db="EMBL/GenBank/DDBJ databases">
        <title>Phylogenomic reconstructions and comparative analyses of Kickxellomycotina fungi.</title>
        <authorList>
            <person name="Reynolds N.K."/>
            <person name="Stajich J.E."/>
            <person name="Barry K."/>
            <person name="Grigoriev I.V."/>
            <person name="Crous P."/>
            <person name="Smith M.E."/>
        </authorList>
    </citation>
    <scope>NUCLEOTIDE SEQUENCE</scope>
    <source>
        <strain evidence="10">NRRL 1566</strain>
    </source>
</reference>
<dbReference type="GO" id="GO:0005524">
    <property type="term" value="F:ATP binding"/>
    <property type="evidence" value="ECO:0007669"/>
    <property type="project" value="UniProtKB-UniRule"/>
</dbReference>
<dbReference type="InterPro" id="IPR011009">
    <property type="entry name" value="Kinase-like_dom_sf"/>
</dbReference>
<dbReference type="GO" id="GO:0000226">
    <property type="term" value="P:microtubule cytoskeleton organization"/>
    <property type="evidence" value="ECO:0007669"/>
    <property type="project" value="TreeGrafter"/>
</dbReference>
<dbReference type="InterPro" id="IPR008271">
    <property type="entry name" value="Ser/Thr_kinase_AS"/>
</dbReference>
<dbReference type="InterPro" id="IPR000719">
    <property type="entry name" value="Prot_kinase_dom"/>
</dbReference>
<evidence type="ECO:0000256" key="5">
    <source>
        <dbReference type="ARBA" id="ARBA00022777"/>
    </source>
</evidence>
<sequence length="939" mass="105627">MLESDQDSQLRSRLEFSINLDTLDSKHELKFKPLPQTRSRRRTLRRMLHSRSLRHRSNSVFKYNNSSSQQQDLHKQTNIDFKEPFQIQQLKLPSPITSLNANDIIYSHNSLDDDDDNVALANFVPDKANTESKSSEHKPQRDSSLMFKPLLDVTAVGSIFDIDQTEPAEPSKPKEPRILSSIRRVTRTRTLAIQKHKQRLRRMKSRDIRPIDTEQDDVQPGFQAAMAVIKPQNHIDSRDNERKHQPIAMSLAGAKEFLLNTPLGEFEIERTLGQGSYGKVKLMRSALTGEQFAVKIIRRLRVRTDPRKAKTLDRRVVREANLAAILGQLHPHIVPLHDLRATDTHFYLFYAFVQGPTLAERVGAHGMDESEARKIFKSVAETIQFCHQYSVIHRDIKLENVLLDGSCAMLIDFGLANFYGGALMETFCGSLPYTAPEILRGTAYTGPEVDVWSLGVLLYVMLTGHFPFDDPAQPANYERIMAGDFPRRSALGHRVLDLLIRMLEPDSAKRILLPDVLSHMWLADKMPGVCCSMHYSSAHQPASVHSQRTLVLPGPCSSTLVAREVATCLDRPLSYVMEHIDKALAQGKPAEPTSSSSGNLLTPIEQWPVSLHSLCQGPLLKVPNSPIVSVYALVLQQIGLRRYFMDLPPLEPQLTSTTRSSSSRLESNNSRSLTSRLVSQITKPQHGIRHLNDSSIVPPAYLQPLSTSELNLRTISGIDHVHERVALPSELATNSPLHVLAQLVALLKMHQIAHKFVETQKMPAHQAMLNSSMFSLATLAMSPSTDALTQSKQQTQSRPSAKNNSALRTLINKFSKAAPANHSTPMLVDQKQRPRIVHPHLRDEYSATVPVKHPTAIMLAQYSPSLHRNRETEVVEYYSCSVRMELVRISNSVVNLRPPRYALLIERIAGHRGKFVLFKLFLHRIVAALPNIQPDSSIC</sequence>
<feature type="domain" description="Protein kinase" evidence="9">
    <location>
        <begin position="266"/>
        <end position="522"/>
    </location>
</feature>
<dbReference type="GO" id="GO:0005737">
    <property type="term" value="C:cytoplasm"/>
    <property type="evidence" value="ECO:0007669"/>
    <property type="project" value="TreeGrafter"/>
</dbReference>
<dbReference type="PANTHER" id="PTHR24346">
    <property type="entry name" value="MAP/MICROTUBULE AFFINITY-REGULATING KINASE"/>
    <property type="match status" value="1"/>
</dbReference>
<dbReference type="Pfam" id="PF00069">
    <property type="entry name" value="Pkinase"/>
    <property type="match status" value="1"/>
</dbReference>
<dbReference type="EC" id="2.7.11.1" evidence="10"/>